<accession>A0ABX1THX3</accession>
<reference evidence="2 3" key="1">
    <citation type="submission" date="2019-03" db="EMBL/GenBank/DDBJ databases">
        <title>Metabolic reconstructions from genomes of highly enriched 'Candidatus Accumulibacter' and 'Candidatus Competibacter' bioreactor populations.</title>
        <authorList>
            <person name="Annavajhala M.K."/>
            <person name="Welles L."/>
            <person name="Abbas B."/>
            <person name="Sorokin D."/>
            <person name="Park H."/>
            <person name="Van Loosdrecht M."/>
            <person name="Chandran K."/>
        </authorList>
    </citation>
    <scope>NUCLEOTIDE SEQUENCE [LARGE SCALE GENOMIC DNA]</scope>
    <source>
        <strain evidence="2 3">SBR_G</strain>
    </source>
</reference>
<gene>
    <name evidence="2" type="ORF">E4P82_06945</name>
</gene>
<dbReference type="NCBIfam" id="TIGR01841">
    <property type="entry name" value="phasin"/>
    <property type="match status" value="1"/>
</dbReference>
<comment type="caution">
    <text evidence="2">The sequence shown here is derived from an EMBL/GenBank/DDBJ whole genome shotgun (WGS) entry which is preliminary data.</text>
</comment>
<feature type="domain" description="Phasin" evidence="1">
    <location>
        <begin position="42"/>
        <end position="140"/>
    </location>
</feature>
<dbReference type="RefSeq" id="WP_169248231.1">
    <property type="nucleotide sequence ID" value="NZ_SPMZ01000018.1"/>
</dbReference>
<dbReference type="EMBL" id="SPMZ01000018">
    <property type="protein sequence ID" value="NMQ18967.1"/>
    <property type="molecule type" value="Genomic_DNA"/>
</dbReference>
<evidence type="ECO:0000259" key="1">
    <source>
        <dbReference type="Pfam" id="PF09361"/>
    </source>
</evidence>
<name>A0ABX1THX3_9GAMM</name>
<sequence>MSTNNPFNPFANMDFSKFDFSKFDVSKMLGDVKIPGFDMSAMMDAQRKNIEALTAANQAAVQGMQAVAQRQAEILSQAMNEVSSVAQQLASAGSNPQEMTTKQAELARKAFEQALANMRELAEMVSKSNTEAFAIINKRVTESLQELKGLVSAPTK</sequence>
<keyword evidence="3" id="KW-1185">Reference proteome</keyword>
<organism evidence="2 3">
    <name type="scientific">Candidatus Competibacter phosphatis</name>
    <dbReference type="NCBI Taxonomy" id="221280"/>
    <lineage>
        <taxon>Bacteria</taxon>
        <taxon>Pseudomonadati</taxon>
        <taxon>Pseudomonadota</taxon>
        <taxon>Gammaproteobacteria</taxon>
        <taxon>Candidatus Competibacteraceae</taxon>
        <taxon>Candidatus Competibacter</taxon>
    </lineage>
</organism>
<dbReference type="InterPro" id="IPR010127">
    <property type="entry name" value="Phasin_subfam-1"/>
</dbReference>
<protein>
    <submittedName>
        <fullName evidence="2">Phasin family protein</fullName>
    </submittedName>
</protein>
<dbReference type="Proteomes" id="UP000760480">
    <property type="component" value="Unassembled WGS sequence"/>
</dbReference>
<dbReference type="Pfam" id="PF09361">
    <property type="entry name" value="Phasin_2"/>
    <property type="match status" value="1"/>
</dbReference>
<evidence type="ECO:0000313" key="3">
    <source>
        <dbReference type="Proteomes" id="UP000760480"/>
    </source>
</evidence>
<proteinExistence type="predicted"/>
<dbReference type="InterPro" id="IPR018968">
    <property type="entry name" value="Phasin"/>
</dbReference>
<evidence type="ECO:0000313" key="2">
    <source>
        <dbReference type="EMBL" id="NMQ18967.1"/>
    </source>
</evidence>